<proteinExistence type="predicted"/>
<dbReference type="Proteomes" id="UP000198584">
    <property type="component" value="Unassembled WGS sequence"/>
</dbReference>
<reference evidence="2 3" key="1">
    <citation type="submission" date="2016-10" db="EMBL/GenBank/DDBJ databases">
        <authorList>
            <person name="de Groot N.N."/>
        </authorList>
    </citation>
    <scope>NUCLEOTIDE SEQUENCE [LARGE SCALE GENOMIC DNA]</scope>
    <source>
        <strain evidence="2 3">CCM7597</strain>
    </source>
</reference>
<evidence type="ECO:0000256" key="1">
    <source>
        <dbReference type="SAM" id="Phobius"/>
    </source>
</evidence>
<protein>
    <recommendedName>
        <fullName evidence="4">SPOR domain-containing protein</fullName>
    </recommendedName>
</protein>
<evidence type="ECO:0008006" key="4">
    <source>
        <dbReference type="Google" id="ProtNLM"/>
    </source>
</evidence>
<accession>A0A1H4BWQ6</accession>
<name>A0A1H4BWQ6_9BACI</name>
<dbReference type="STRING" id="571932.SAMN05421743_105177"/>
<dbReference type="GO" id="GO:0042834">
    <property type="term" value="F:peptidoglycan binding"/>
    <property type="evidence" value="ECO:0007669"/>
    <property type="project" value="InterPro"/>
</dbReference>
<keyword evidence="1" id="KW-0812">Transmembrane</keyword>
<dbReference type="SUPFAM" id="SSF110997">
    <property type="entry name" value="Sporulation related repeat"/>
    <property type="match status" value="1"/>
</dbReference>
<keyword evidence="3" id="KW-1185">Reference proteome</keyword>
<dbReference type="InterPro" id="IPR036680">
    <property type="entry name" value="SPOR-like_sf"/>
</dbReference>
<keyword evidence="1" id="KW-0472">Membrane</keyword>
<dbReference type="AlphaFoldDB" id="A0A1H4BWQ6"/>
<gene>
    <name evidence="2" type="ORF">SAMN05421743_105177</name>
</gene>
<keyword evidence="1" id="KW-1133">Transmembrane helix</keyword>
<dbReference type="OrthoDB" id="2969309at2"/>
<organism evidence="2 3">
    <name type="scientific">Thalassobacillus cyri</name>
    <dbReference type="NCBI Taxonomy" id="571932"/>
    <lineage>
        <taxon>Bacteria</taxon>
        <taxon>Bacillati</taxon>
        <taxon>Bacillota</taxon>
        <taxon>Bacilli</taxon>
        <taxon>Bacillales</taxon>
        <taxon>Bacillaceae</taxon>
        <taxon>Thalassobacillus</taxon>
    </lineage>
</organism>
<evidence type="ECO:0000313" key="2">
    <source>
        <dbReference type="EMBL" id="SEA52497.1"/>
    </source>
</evidence>
<dbReference type="EMBL" id="FNQR01000005">
    <property type="protein sequence ID" value="SEA52497.1"/>
    <property type="molecule type" value="Genomic_DNA"/>
</dbReference>
<sequence length="301" mass="33761">MDKQDKISIRMNGKETLIPREDEKAIEEVVTSQEEQAATAEVYEYEHSEQKKVIKPEAWKKHPYYKKKKRKKKLSSPVKNIVVSVIGALLLGLLLGFILLRMFVGITESDGAATENPVAYTGGTDTGNAESVTTDGGSAIKLPTVEAYVVQAGYFTSREKAEEWSQNYIEKGYPTVVWEREGDVFLFTGLARSYEAANEKASPLLKDDLQTYVKPWKVTATEKVNVKGAEPLSGFADLFYSTIDGKETTEEWNQLAVRLPENETFNELKAAIKSLSKSNSSSQKDVLLLKIWKSYENILKK</sequence>
<dbReference type="RefSeq" id="WP_093044337.1">
    <property type="nucleotide sequence ID" value="NZ_FNQR01000005.1"/>
</dbReference>
<dbReference type="Gene3D" id="3.30.70.1070">
    <property type="entry name" value="Sporulation related repeat"/>
    <property type="match status" value="1"/>
</dbReference>
<evidence type="ECO:0000313" key="3">
    <source>
        <dbReference type="Proteomes" id="UP000198584"/>
    </source>
</evidence>
<feature type="transmembrane region" description="Helical" evidence="1">
    <location>
        <begin position="78"/>
        <end position="100"/>
    </location>
</feature>